<evidence type="ECO:0000256" key="1">
    <source>
        <dbReference type="ARBA" id="ARBA00001864"/>
    </source>
</evidence>
<protein>
    <recommendedName>
        <fullName evidence="5">3-dehydroquinate dehydratase</fullName>
        <shortName evidence="5">3-dehydroquinase</shortName>
        <ecNumber evidence="5">4.2.1.10</ecNumber>
    </recommendedName>
    <alternativeName>
        <fullName evidence="5">Type I DHQase</fullName>
    </alternativeName>
    <alternativeName>
        <fullName evidence="5">Type I dehydroquinase</fullName>
        <shortName evidence="5">DHQ1</shortName>
    </alternativeName>
</protein>
<accession>A0A2Z4UE64</accession>
<dbReference type="RefSeq" id="WP_111920832.1">
    <property type="nucleotide sequence ID" value="NZ_CP030280.1"/>
</dbReference>
<keyword evidence="5" id="KW-0028">Amino-acid biosynthesis</keyword>
<dbReference type="PANTHER" id="PTHR43699:SF1">
    <property type="entry name" value="3-DEHYDROQUINATE DEHYDRATASE"/>
    <property type="match status" value="1"/>
</dbReference>
<organism evidence="6 7">
    <name type="scientific">Blautia argi</name>
    <dbReference type="NCBI Taxonomy" id="1912897"/>
    <lineage>
        <taxon>Bacteria</taxon>
        <taxon>Bacillati</taxon>
        <taxon>Bacillota</taxon>
        <taxon>Clostridia</taxon>
        <taxon>Lachnospirales</taxon>
        <taxon>Lachnospiraceae</taxon>
        <taxon>Blautia</taxon>
    </lineage>
</organism>
<comment type="catalytic activity">
    <reaction evidence="1 5">
        <text>3-dehydroquinate = 3-dehydroshikimate + H2O</text>
        <dbReference type="Rhea" id="RHEA:21096"/>
        <dbReference type="ChEBI" id="CHEBI:15377"/>
        <dbReference type="ChEBI" id="CHEBI:16630"/>
        <dbReference type="ChEBI" id="CHEBI:32364"/>
        <dbReference type="EC" id="4.2.1.10"/>
    </reaction>
</comment>
<dbReference type="GO" id="GO:0003855">
    <property type="term" value="F:3-dehydroquinate dehydratase activity"/>
    <property type="evidence" value="ECO:0007669"/>
    <property type="project" value="UniProtKB-UniRule"/>
</dbReference>
<keyword evidence="4 5" id="KW-0704">Schiff base</keyword>
<dbReference type="EMBL" id="CP030280">
    <property type="protein sequence ID" value="AWY99393.1"/>
    <property type="molecule type" value="Genomic_DNA"/>
</dbReference>
<proteinExistence type="inferred from homology"/>
<dbReference type="Proteomes" id="UP000250003">
    <property type="component" value="Chromosome"/>
</dbReference>
<comment type="similarity">
    <text evidence="5">Belongs to the type-I 3-dehydroquinase family.</text>
</comment>
<keyword evidence="7" id="KW-1185">Reference proteome</keyword>
<dbReference type="CDD" id="cd00502">
    <property type="entry name" value="DHQase_I"/>
    <property type="match status" value="1"/>
</dbReference>
<dbReference type="NCBIfam" id="TIGR01093">
    <property type="entry name" value="aroD"/>
    <property type="match status" value="1"/>
</dbReference>
<gene>
    <name evidence="5 6" type="primary">aroD</name>
    <name evidence="6" type="ORF">DQQ01_05185</name>
</gene>
<dbReference type="InterPro" id="IPR050146">
    <property type="entry name" value="Type-I_3-dehydroquinase"/>
</dbReference>
<feature type="active site" description="Schiff-base intermediate with substrate" evidence="5">
    <location>
        <position position="167"/>
    </location>
</feature>
<dbReference type="OrthoDB" id="9813659at2"/>
<evidence type="ECO:0000256" key="4">
    <source>
        <dbReference type="ARBA" id="ARBA00023270"/>
    </source>
</evidence>
<dbReference type="GO" id="GO:0009073">
    <property type="term" value="P:aromatic amino acid family biosynthetic process"/>
    <property type="evidence" value="ECO:0007669"/>
    <property type="project" value="UniProtKB-KW"/>
</dbReference>
<evidence type="ECO:0000313" key="7">
    <source>
        <dbReference type="Proteomes" id="UP000250003"/>
    </source>
</evidence>
<dbReference type="SUPFAM" id="SSF51569">
    <property type="entry name" value="Aldolase"/>
    <property type="match status" value="1"/>
</dbReference>
<reference evidence="7" key="1">
    <citation type="submission" date="2018-06" db="EMBL/GenBank/DDBJ databases">
        <title>Description of Blautia argi sp. nov., a new anaerobic isolated from dog feces.</title>
        <authorList>
            <person name="Chang Y.-H."/>
            <person name="Paek J."/>
            <person name="Shin Y."/>
        </authorList>
    </citation>
    <scope>NUCLEOTIDE SEQUENCE [LARGE SCALE GENOMIC DNA]</scope>
    <source>
        <strain evidence="7">KCTC 15426</strain>
    </source>
</reference>
<comment type="pathway">
    <text evidence="5">Metabolic intermediate biosynthesis; chorismate biosynthesis; chorismate from D-erythrose 4-phosphate and phosphoenolpyruvate: step 3/7.</text>
</comment>
<feature type="binding site" evidence="5">
    <location>
        <position position="79"/>
    </location>
    <ligand>
        <name>3-dehydroquinate</name>
        <dbReference type="ChEBI" id="CHEBI:32364"/>
    </ligand>
</feature>
<dbReference type="Gene3D" id="3.20.20.70">
    <property type="entry name" value="Aldolase class I"/>
    <property type="match status" value="1"/>
</dbReference>
<name>A0A2Z4UE64_9FIRM</name>
<dbReference type="PANTHER" id="PTHR43699">
    <property type="entry name" value="3-DEHYDROQUINATE DEHYDRATASE"/>
    <property type="match status" value="1"/>
</dbReference>
<dbReference type="FunFam" id="3.20.20.70:FF:000047">
    <property type="entry name" value="3-dehydroquinate dehydratase"/>
    <property type="match status" value="1"/>
</dbReference>
<dbReference type="AlphaFoldDB" id="A0A2Z4UE64"/>
<evidence type="ECO:0000256" key="3">
    <source>
        <dbReference type="ARBA" id="ARBA00023239"/>
    </source>
</evidence>
<evidence type="ECO:0000256" key="2">
    <source>
        <dbReference type="ARBA" id="ARBA00023141"/>
    </source>
</evidence>
<keyword evidence="2 5" id="KW-0057">Aromatic amino acid biosynthesis</keyword>
<feature type="binding site" evidence="5">
    <location>
        <position position="228"/>
    </location>
    <ligand>
        <name>3-dehydroquinate</name>
        <dbReference type="ChEBI" id="CHEBI:32364"/>
    </ligand>
</feature>
<feature type="binding site" evidence="5">
    <location>
        <position position="232"/>
    </location>
    <ligand>
        <name>3-dehydroquinate</name>
        <dbReference type="ChEBI" id="CHEBI:32364"/>
    </ligand>
</feature>
<dbReference type="GO" id="GO:0046279">
    <property type="term" value="P:3,4-dihydroxybenzoate biosynthetic process"/>
    <property type="evidence" value="ECO:0007669"/>
    <property type="project" value="TreeGrafter"/>
</dbReference>
<evidence type="ECO:0000313" key="6">
    <source>
        <dbReference type="EMBL" id="AWY99393.1"/>
    </source>
</evidence>
<dbReference type="InterPro" id="IPR013785">
    <property type="entry name" value="Aldolase_TIM"/>
</dbReference>
<comment type="caution">
    <text evidence="5">Lacks conserved residue(s) required for the propagation of feature annotation.</text>
</comment>
<feature type="binding site" evidence="5">
    <location>
        <position position="209"/>
    </location>
    <ligand>
        <name>3-dehydroquinate</name>
        <dbReference type="ChEBI" id="CHEBI:32364"/>
    </ligand>
</feature>
<feature type="binding site" evidence="5">
    <location>
        <begin position="46"/>
        <end position="48"/>
    </location>
    <ligand>
        <name>3-dehydroquinate</name>
        <dbReference type="ChEBI" id="CHEBI:32364"/>
    </ligand>
</feature>
<dbReference type="EC" id="4.2.1.10" evidence="5"/>
<keyword evidence="3 5" id="KW-0456">Lyase</keyword>
<comment type="function">
    <text evidence="5">Involved in the third step of the chorismate pathway, which leads to the biosynthesis of aromatic amino acids. Catalyzes the cis-dehydration of 3-dehydroquinate (DHQ) and introduces the first double bond of the aromatic ring to yield 3-dehydroshikimate.</text>
</comment>
<comment type="subunit">
    <text evidence="5">Homodimer.</text>
</comment>
<dbReference type="Pfam" id="PF01487">
    <property type="entry name" value="DHquinase_I"/>
    <property type="match status" value="1"/>
</dbReference>
<dbReference type="HAMAP" id="MF_00214">
    <property type="entry name" value="AroD"/>
    <property type="match status" value="1"/>
</dbReference>
<dbReference type="UniPathway" id="UPA00053">
    <property type="reaction ID" value="UER00086"/>
</dbReference>
<evidence type="ECO:0000256" key="5">
    <source>
        <dbReference type="HAMAP-Rule" id="MF_00214"/>
    </source>
</evidence>
<dbReference type="KEGG" id="blau:DQQ01_05185"/>
<feature type="active site" description="Proton donor/acceptor" evidence="5">
    <location>
        <position position="140"/>
    </location>
</feature>
<dbReference type="InterPro" id="IPR001381">
    <property type="entry name" value="DHquinase_I"/>
</dbReference>
<sequence>MKPLRIKNLVLGQGIPKICIPMTGKNEEELLKELAYIREFTPDLVEWRVDCLKNQESMWEMLKTISDNLGEIPLLFTFRTAGEGGCREIMYEDYVNLLKKAADSRYADLIDAELFFCPEGAEELVSVLKERGATVLASNHHFHRTPPTEEMVQRLIQMHKWGADVLKLAVMPQNREDVLRLMTAALRSEEDTQKPVVSMSMGETGMVSRILGEDFSSCITFAAGLSASAPGQIPAESLRRFLQAIHELKTEKINIKQVT</sequence>
<dbReference type="GO" id="GO:0008652">
    <property type="term" value="P:amino acid biosynthetic process"/>
    <property type="evidence" value="ECO:0007669"/>
    <property type="project" value="UniProtKB-KW"/>
</dbReference>
<dbReference type="GO" id="GO:0009423">
    <property type="term" value="P:chorismate biosynthetic process"/>
    <property type="evidence" value="ECO:0007669"/>
    <property type="project" value="UniProtKB-UniRule"/>
</dbReference>